<evidence type="ECO:0000256" key="2">
    <source>
        <dbReference type="ARBA" id="ARBA00008816"/>
    </source>
</evidence>
<evidence type="ECO:0000256" key="6">
    <source>
        <dbReference type="SAM" id="Phobius"/>
    </source>
</evidence>
<keyword evidence="3 6" id="KW-0812">Transmembrane</keyword>
<evidence type="ECO:0000259" key="7">
    <source>
        <dbReference type="SMART" id="SM00014"/>
    </source>
</evidence>
<dbReference type="Gene3D" id="1.20.144.10">
    <property type="entry name" value="Phosphatidic acid phosphatase type 2/haloperoxidase"/>
    <property type="match status" value="1"/>
</dbReference>
<feature type="transmembrane region" description="Helical" evidence="6">
    <location>
        <begin position="27"/>
        <end position="47"/>
    </location>
</feature>
<comment type="subcellular location">
    <subcellularLocation>
        <location evidence="1">Membrane</location>
        <topology evidence="1">Multi-pass membrane protein</topology>
    </subcellularLocation>
</comment>
<feature type="transmembrane region" description="Helical" evidence="6">
    <location>
        <begin position="104"/>
        <end position="124"/>
    </location>
</feature>
<dbReference type="EC" id="3.1.3.-" evidence="8"/>
<accession>D7G5S0</accession>
<keyword evidence="5 6" id="KW-0472">Membrane</keyword>
<feature type="transmembrane region" description="Helical" evidence="6">
    <location>
        <begin position="200"/>
        <end position="218"/>
    </location>
</feature>
<gene>
    <name evidence="8" type="ORF">Esi_0067_0055</name>
</gene>
<evidence type="ECO:0000256" key="4">
    <source>
        <dbReference type="ARBA" id="ARBA00022989"/>
    </source>
</evidence>
<dbReference type="InParanoid" id="D7G5S0"/>
<sequence>MGSSEGGRSAAAVSSADRIRRWRVPEFVGVVVGLAVVSLVQACFSEYEQFVPENNKEGINGFPVGLGAEWCTASDLSSCAIQSESGCCKGMQAGKSPHETVDEFQLWFVYFVIPAAFVAVRQVLAKLGLYRGAASLADVILGLVFCLGLSVTLTDAIKFMVGRPRPNYAALRALVEHGGSNVMSLKAKSIRSFPSGHSSMSMAGMFYVTLVCWGDLSRFAAENKSWRRSLLAYLSICPILISIYVGVSRIRDFWHFQDDVVAGWALGAASAALAVRWVTFSEAFWTGGKTDRYGVVAADDGLLQHKGDNGGGMQLIMGVRDYDSGSDDGEGGGTAVVGGATGDALA</sequence>
<dbReference type="InterPro" id="IPR000326">
    <property type="entry name" value="PAP2/HPO"/>
</dbReference>
<keyword evidence="8" id="KW-0378">Hydrolase</keyword>
<dbReference type="EMBL" id="FN649751">
    <property type="protein sequence ID" value="CBJ27367.1"/>
    <property type="molecule type" value="Genomic_DNA"/>
</dbReference>
<dbReference type="STRING" id="2880.D7G5S0"/>
<protein>
    <submittedName>
        <fullName evidence="8">Phosphatidic acid phosphatase</fullName>
        <ecNumber evidence="8">3.1.3.-</ecNumber>
    </submittedName>
</protein>
<keyword evidence="9" id="KW-1185">Reference proteome</keyword>
<dbReference type="AlphaFoldDB" id="D7G5S0"/>
<dbReference type="GO" id="GO:0046839">
    <property type="term" value="P:phospholipid dephosphorylation"/>
    <property type="evidence" value="ECO:0007669"/>
    <property type="project" value="TreeGrafter"/>
</dbReference>
<organism evidence="8 9">
    <name type="scientific">Ectocarpus siliculosus</name>
    <name type="common">Brown alga</name>
    <name type="synonym">Conferva siliculosa</name>
    <dbReference type="NCBI Taxonomy" id="2880"/>
    <lineage>
        <taxon>Eukaryota</taxon>
        <taxon>Sar</taxon>
        <taxon>Stramenopiles</taxon>
        <taxon>Ochrophyta</taxon>
        <taxon>PX clade</taxon>
        <taxon>Phaeophyceae</taxon>
        <taxon>Ectocarpales</taxon>
        <taxon>Ectocarpaceae</taxon>
        <taxon>Ectocarpus</taxon>
    </lineage>
</organism>
<evidence type="ECO:0000313" key="9">
    <source>
        <dbReference type="Proteomes" id="UP000002630"/>
    </source>
</evidence>
<dbReference type="PANTHER" id="PTHR10165">
    <property type="entry name" value="LIPID PHOSPHATE PHOSPHATASE"/>
    <property type="match status" value="1"/>
</dbReference>
<evidence type="ECO:0000313" key="8">
    <source>
        <dbReference type="EMBL" id="CBJ27367.1"/>
    </source>
</evidence>
<dbReference type="Proteomes" id="UP000002630">
    <property type="component" value="Linkage Group LG26"/>
</dbReference>
<evidence type="ECO:0000256" key="3">
    <source>
        <dbReference type="ARBA" id="ARBA00022692"/>
    </source>
</evidence>
<evidence type="ECO:0000256" key="1">
    <source>
        <dbReference type="ARBA" id="ARBA00004141"/>
    </source>
</evidence>
<dbReference type="GO" id="GO:0016020">
    <property type="term" value="C:membrane"/>
    <property type="evidence" value="ECO:0007669"/>
    <property type="project" value="UniProtKB-SubCell"/>
</dbReference>
<keyword evidence="4 6" id="KW-1133">Transmembrane helix</keyword>
<feature type="domain" description="Phosphatidic acid phosphatase type 2/haloperoxidase" evidence="7">
    <location>
        <begin position="140"/>
        <end position="275"/>
    </location>
</feature>
<reference evidence="8 9" key="1">
    <citation type="journal article" date="2010" name="Nature">
        <title>The Ectocarpus genome and the independent evolution of multicellularity in brown algae.</title>
        <authorList>
            <person name="Cock J.M."/>
            <person name="Sterck L."/>
            <person name="Rouze P."/>
            <person name="Scornet D."/>
            <person name="Allen A.E."/>
            <person name="Amoutzias G."/>
            <person name="Anthouard V."/>
            <person name="Artiguenave F."/>
            <person name="Aury J.M."/>
            <person name="Badger J.H."/>
            <person name="Beszteri B."/>
            <person name="Billiau K."/>
            <person name="Bonnet E."/>
            <person name="Bothwell J.H."/>
            <person name="Bowler C."/>
            <person name="Boyen C."/>
            <person name="Brownlee C."/>
            <person name="Carrano C.J."/>
            <person name="Charrier B."/>
            <person name="Cho G.Y."/>
            <person name="Coelho S.M."/>
            <person name="Collen J."/>
            <person name="Corre E."/>
            <person name="Da Silva C."/>
            <person name="Delage L."/>
            <person name="Delaroque N."/>
            <person name="Dittami S.M."/>
            <person name="Doulbeau S."/>
            <person name="Elias M."/>
            <person name="Farnham G."/>
            <person name="Gachon C.M."/>
            <person name="Gschloessl B."/>
            <person name="Heesch S."/>
            <person name="Jabbari K."/>
            <person name="Jubin C."/>
            <person name="Kawai H."/>
            <person name="Kimura K."/>
            <person name="Kloareg B."/>
            <person name="Kupper F.C."/>
            <person name="Lang D."/>
            <person name="Le Bail A."/>
            <person name="Leblanc C."/>
            <person name="Lerouge P."/>
            <person name="Lohr M."/>
            <person name="Lopez P.J."/>
            <person name="Martens C."/>
            <person name="Maumus F."/>
            <person name="Michel G."/>
            <person name="Miranda-Saavedra D."/>
            <person name="Morales J."/>
            <person name="Moreau H."/>
            <person name="Motomura T."/>
            <person name="Nagasato C."/>
            <person name="Napoli C.A."/>
            <person name="Nelson D.R."/>
            <person name="Nyvall-Collen P."/>
            <person name="Peters A.F."/>
            <person name="Pommier C."/>
            <person name="Potin P."/>
            <person name="Poulain J."/>
            <person name="Quesneville H."/>
            <person name="Read B."/>
            <person name="Rensing S.A."/>
            <person name="Ritter A."/>
            <person name="Rousvoal S."/>
            <person name="Samanta M."/>
            <person name="Samson G."/>
            <person name="Schroeder D.C."/>
            <person name="Segurens B."/>
            <person name="Strittmatter M."/>
            <person name="Tonon T."/>
            <person name="Tregear J.W."/>
            <person name="Valentin K."/>
            <person name="von Dassow P."/>
            <person name="Yamagishi T."/>
            <person name="Van de Peer Y."/>
            <person name="Wincker P."/>
        </authorList>
    </citation>
    <scope>NUCLEOTIDE SEQUENCE [LARGE SCALE GENOMIC DNA]</scope>
    <source>
        <strain evidence="9">Ec32 / CCAP1310/4</strain>
    </source>
</reference>
<dbReference type="GO" id="GO:0006644">
    <property type="term" value="P:phospholipid metabolic process"/>
    <property type="evidence" value="ECO:0007669"/>
    <property type="project" value="InterPro"/>
</dbReference>
<dbReference type="GO" id="GO:0008195">
    <property type="term" value="F:phosphatidate phosphatase activity"/>
    <property type="evidence" value="ECO:0007669"/>
    <property type="project" value="TreeGrafter"/>
</dbReference>
<dbReference type="Pfam" id="PF01569">
    <property type="entry name" value="PAP2"/>
    <property type="match status" value="1"/>
</dbReference>
<dbReference type="InterPro" id="IPR043216">
    <property type="entry name" value="PAP-like"/>
</dbReference>
<dbReference type="eggNOG" id="KOG3030">
    <property type="taxonomic scope" value="Eukaryota"/>
</dbReference>
<comment type="similarity">
    <text evidence="2">Belongs to the PA-phosphatase related phosphoesterase family.</text>
</comment>
<dbReference type="EMBL" id="FN648894">
    <property type="protein sequence ID" value="CBJ27367.1"/>
    <property type="molecule type" value="Genomic_DNA"/>
</dbReference>
<evidence type="ECO:0000256" key="5">
    <source>
        <dbReference type="ARBA" id="ARBA00023136"/>
    </source>
</evidence>
<dbReference type="SMART" id="SM00014">
    <property type="entry name" value="acidPPc"/>
    <property type="match status" value="1"/>
</dbReference>
<feature type="transmembrane region" description="Helical" evidence="6">
    <location>
        <begin position="230"/>
        <end position="248"/>
    </location>
</feature>
<feature type="transmembrane region" description="Helical" evidence="6">
    <location>
        <begin position="260"/>
        <end position="279"/>
    </location>
</feature>
<dbReference type="OrthoDB" id="10030083at2759"/>
<feature type="transmembrane region" description="Helical" evidence="6">
    <location>
        <begin position="136"/>
        <end position="157"/>
    </location>
</feature>
<dbReference type="PANTHER" id="PTHR10165:SF35">
    <property type="entry name" value="RE23632P"/>
    <property type="match status" value="1"/>
</dbReference>
<dbReference type="InterPro" id="IPR036938">
    <property type="entry name" value="PAP2/HPO_sf"/>
</dbReference>
<proteinExistence type="inferred from homology"/>
<dbReference type="SUPFAM" id="SSF48317">
    <property type="entry name" value="Acid phosphatase/Vanadium-dependent haloperoxidase"/>
    <property type="match status" value="1"/>
</dbReference>
<name>D7G5S0_ECTSI</name>